<evidence type="ECO:0000256" key="2">
    <source>
        <dbReference type="ARBA" id="ARBA00012571"/>
    </source>
</evidence>
<feature type="signal peptide" evidence="7">
    <location>
        <begin position="1"/>
        <end position="20"/>
    </location>
</feature>
<dbReference type="PROSITE" id="PS00531">
    <property type="entry name" value="RNASE_T2_2"/>
    <property type="match status" value="1"/>
</dbReference>
<dbReference type="InterPro" id="IPR033697">
    <property type="entry name" value="Ribonuclease_T2_eukaryotic"/>
</dbReference>
<keyword evidence="7" id="KW-0732">Signal</keyword>
<evidence type="ECO:0000313" key="8">
    <source>
        <dbReference type="EMBL" id="KAF2482112.1"/>
    </source>
</evidence>
<evidence type="ECO:0000256" key="1">
    <source>
        <dbReference type="ARBA" id="ARBA00007469"/>
    </source>
</evidence>
<evidence type="ECO:0000256" key="7">
    <source>
        <dbReference type="SAM" id="SignalP"/>
    </source>
</evidence>
<proteinExistence type="inferred from homology"/>
<dbReference type="GeneID" id="54478385"/>
<evidence type="ECO:0000256" key="5">
    <source>
        <dbReference type="PIRSR" id="PIRSR633697-1"/>
    </source>
</evidence>
<dbReference type="InterPro" id="IPR036430">
    <property type="entry name" value="RNase_T2-like_sf"/>
</dbReference>
<dbReference type="PANTHER" id="PTHR11240">
    <property type="entry name" value="RIBONUCLEASE T2"/>
    <property type="match status" value="1"/>
</dbReference>
<dbReference type="OrthoDB" id="435754at2759"/>
<dbReference type="PROSITE" id="PS00530">
    <property type="entry name" value="RNASE_T2_1"/>
    <property type="match status" value="1"/>
</dbReference>
<dbReference type="EMBL" id="MU001637">
    <property type="protein sequence ID" value="KAF2482112.1"/>
    <property type="molecule type" value="Genomic_DNA"/>
</dbReference>
<dbReference type="SUPFAM" id="SSF55895">
    <property type="entry name" value="Ribonuclease Rh-like"/>
    <property type="match status" value="1"/>
</dbReference>
<feature type="active site" evidence="5">
    <location>
        <position position="91"/>
    </location>
</feature>
<dbReference type="Gene3D" id="3.90.730.10">
    <property type="entry name" value="Ribonuclease T2-like"/>
    <property type="match status" value="1"/>
</dbReference>
<dbReference type="RefSeq" id="XP_033588682.1">
    <property type="nucleotide sequence ID" value="XM_033737383.1"/>
</dbReference>
<dbReference type="CDD" id="cd01061">
    <property type="entry name" value="RNase_T2_euk"/>
    <property type="match status" value="1"/>
</dbReference>
<keyword evidence="9" id="KW-1185">Reference proteome</keyword>
<reference evidence="8" key="1">
    <citation type="journal article" date="2020" name="Stud. Mycol.">
        <title>101 Dothideomycetes genomes: a test case for predicting lifestyles and emergence of pathogens.</title>
        <authorList>
            <person name="Haridas S."/>
            <person name="Albert R."/>
            <person name="Binder M."/>
            <person name="Bloem J."/>
            <person name="Labutti K."/>
            <person name="Salamov A."/>
            <person name="Andreopoulos B."/>
            <person name="Baker S."/>
            <person name="Barry K."/>
            <person name="Bills G."/>
            <person name="Bluhm B."/>
            <person name="Cannon C."/>
            <person name="Castanera R."/>
            <person name="Culley D."/>
            <person name="Daum C."/>
            <person name="Ezra D."/>
            <person name="Gonzalez J."/>
            <person name="Henrissat B."/>
            <person name="Kuo A."/>
            <person name="Liang C."/>
            <person name="Lipzen A."/>
            <person name="Lutzoni F."/>
            <person name="Magnuson J."/>
            <person name="Mondo S."/>
            <person name="Nolan M."/>
            <person name="Ohm R."/>
            <person name="Pangilinan J."/>
            <person name="Park H.-J."/>
            <person name="Ramirez L."/>
            <person name="Alfaro M."/>
            <person name="Sun H."/>
            <person name="Tritt A."/>
            <person name="Yoshinaga Y."/>
            <person name="Zwiers L.-H."/>
            <person name="Turgeon B."/>
            <person name="Goodwin S."/>
            <person name="Spatafora J."/>
            <person name="Crous P."/>
            <person name="Grigoriev I."/>
        </authorList>
    </citation>
    <scope>NUCLEOTIDE SEQUENCE</scope>
    <source>
        <strain evidence="8">CBS 113389</strain>
    </source>
</reference>
<dbReference type="GO" id="GO:0003723">
    <property type="term" value="F:RNA binding"/>
    <property type="evidence" value="ECO:0007669"/>
    <property type="project" value="InterPro"/>
</dbReference>
<dbReference type="AlphaFoldDB" id="A0A6A6PQ11"/>
<comment type="similarity">
    <text evidence="1 6">Belongs to the RNase T2 family.</text>
</comment>
<evidence type="ECO:0000256" key="3">
    <source>
        <dbReference type="ARBA" id="ARBA00022759"/>
    </source>
</evidence>
<dbReference type="InterPro" id="IPR018188">
    <property type="entry name" value="RNase_T2_His_AS_1"/>
</dbReference>
<accession>A0A6A6PQ11</accession>
<protein>
    <recommendedName>
        <fullName evidence="2">ribonuclease T2</fullName>
        <ecNumber evidence="2">4.6.1.19</ecNumber>
    </recommendedName>
</protein>
<sequence length="279" mass="29834">MPSVLSTSKVLFGLLPSALALQQVPSRLLTPRQSSSPSSGSASSCPNPQLSCSTSGSVNTCCVQSPGGVLLQTQLWDTNPSTGPADSWTIHGLWPDLCSGSYTENCDSSRDYSSIQSILQQDGDNTLLNYMNTYWVSDDESNDDFWVHEWSTHGTCISTLDPSCFSDYTTGEEVPPFFQTVVNLFKTLPTYTWLSNAGITPGSSYALSDIQSALSNEHGGEVYLGCQDGSLYEVYYYFNARGPVQNADFTAISAVGGTGNCPSTVTYAAKSQASSSAQS</sequence>
<keyword evidence="3" id="KW-0255">Endonuclease</keyword>
<feature type="active site" evidence="5">
    <location>
        <position position="149"/>
    </location>
</feature>
<gene>
    <name evidence="8" type="ORF">BDY17DRAFT_325603</name>
</gene>
<feature type="active site" evidence="5">
    <location>
        <position position="153"/>
    </location>
</feature>
<evidence type="ECO:0000256" key="6">
    <source>
        <dbReference type="RuleBase" id="RU004328"/>
    </source>
</evidence>
<name>A0A6A6PQ11_9PEZI</name>
<dbReference type="GO" id="GO:0005576">
    <property type="term" value="C:extracellular region"/>
    <property type="evidence" value="ECO:0007669"/>
    <property type="project" value="TreeGrafter"/>
</dbReference>
<dbReference type="PANTHER" id="PTHR11240:SF17">
    <property type="entry name" value="RIBONUCLEASE T2"/>
    <property type="match status" value="1"/>
</dbReference>
<evidence type="ECO:0000256" key="4">
    <source>
        <dbReference type="ARBA" id="ARBA00023157"/>
    </source>
</evidence>
<dbReference type="GO" id="GO:0033897">
    <property type="term" value="F:ribonuclease T2 activity"/>
    <property type="evidence" value="ECO:0007669"/>
    <property type="project" value="UniProtKB-EC"/>
</dbReference>
<keyword evidence="3" id="KW-0378">Hydrolase</keyword>
<dbReference type="Proteomes" id="UP000799767">
    <property type="component" value="Unassembled WGS sequence"/>
</dbReference>
<dbReference type="InterPro" id="IPR033130">
    <property type="entry name" value="RNase_T2_His_AS_2"/>
</dbReference>
<feature type="chain" id="PRO_5025497420" description="ribonuclease T2" evidence="7">
    <location>
        <begin position="21"/>
        <end position="279"/>
    </location>
</feature>
<organism evidence="8 9">
    <name type="scientific">Neohortaea acidophila</name>
    <dbReference type="NCBI Taxonomy" id="245834"/>
    <lineage>
        <taxon>Eukaryota</taxon>
        <taxon>Fungi</taxon>
        <taxon>Dikarya</taxon>
        <taxon>Ascomycota</taxon>
        <taxon>Pezizomycotina</taxon>
        <taxon>Dothideomycetes</taxon>
        <taxon>Dothideomycetidae</taxon>
        <taxon>Mycosphaerellales</taxon>
        <taxon>Teratosphaeriaceae</taxon>
        <taxon>Neohortaea</taxon>
    </lineage>
</organism>
<keyword evidence="3" id="KW-0540">Nuclease</keyword>
<keyword evidence="4" id="KW-1015">Disulfide bond</keyword>
<dbReference type="InterPro" id="IPR001568">
    <property type="entry name" value="RNase_T2-like"/>
</dbReference>
<dbReference type="GO" id="GO:0006401">
    <property type="term" value="P:RNA catabolic process"/>
    <property type="evidence" value="ECO:0007669"/>
    <property type="project" value="TreeGrafter"/>
</dbReference>
<dbReference type="EC" id="4.6.1.19" evidence="2"/>
<evidence type="ECO:0000313" key="9">
    <source>
        <dbReference type="Proteomes" id="UP000799767"/>
    </source>
</evidence>
<dbReference type="Pfam" id="PF00445">
    <property type="entry name" value="Ribonuclease_T2"/>
    <property type="match status" value="1"/>
</dbReference>